<dbReference type="SMART" id="SM00549">
    <property type="entry name" value="TAFH"/>
    <property type="match status" value="1"/>
</dbReference>
<dbReference type="PANTHER" id="PTHR15138:SF22">
    <property type="entry name" value="TAFH DOMAIN-CONTAINING PROTEIN"/>
    <property type="match status" value="1"/>
</dbReference>
<comment type="subcellular location">
    <subcellularLocation>
        <location evidence="1">Nucleus</location>
    </subcellularLocation>
</comment>
<evidence type="ECO:0000256" key="5">
    <source>
        <dbReference type="ARBA" id="ARBA00023242"/>
    </source>
</evidence>
<name>A0AAD9E4S5_9TELE</name>
<proteinExistence type="inferred from homology"/>
<dbReference type="Gene3D" id="1.10.20.10">
    <property type="entry name" value="Histone, subunit A"/>
    <property type="match status" value="1"/>
</dbReference>
<dbReference type="InterPro" id="IPR037249">
    <property type="entry name" value="TAFH/NHR1_dom_sf"/>
</dbReference>
<dbReference type="GO" id="GO:0005669">
    <property type="term" value="C:transcription factor TFIID complex"/>
    <property type="evidence" value="ECO:0007669"/>
    <property type="project" value="InterPro"/>
</dbReference>
<evidence type="ECO:0000256" key="4">
    <source>
        <dbReference type="ARBA" id="ARBA00023163"/>
    </source>
</evidence>
<evidence type="ECO:0000256" key="7">
    <source>
        <dbReference type="SAM" id="MobiDB-lite"/>
    </source>
</evidence>
<keyword evidence="6" id="KW-0175">Coiled coil</keyword>
<evidence type="ECO:0000256" key="1">
    <source>
        <dbReference type="ARBA" id="ARBA00004123"/>
    </source>
</evidence>
<feature type="domain" description="TAFH" evidence="8">
    <location>
        <begin position="198"/>
        <end position="295"/>
    </location>
</feature>
<dbReference type="PANTHER" id="PTHR15138">
    <property type="entry name" value="TRANSCRIPTION INITIATION FACTOR TFIID SUBUNIT 4"/>
    <property type="match status" value="1"/>
</dbReference>
<dbReference type="InterPro" id="IPR045144">
    <property type="entry name" value="TAF4"/>
</dbReference>
<dbReference type="InterPro" id="IPR007900">
    <property type="entry name" value="TAF4_C"/>
</dbReference>
<dbReference type="EMBL" id="JAROKS010000004">
    <property type="protein sequence ID" value="KAK1804378.1"/>
    <property type="molecule type" value="Genomic_DNA"/>
</dbReference>
<feature type="region of interest" description="Disordered" evidence="7">
    <location>
        <begin position="83"/>
        <end position="117"/>
    </location>
</feature>
<evidence type="ECO:0000313" key="9">
    <source>
        <dbReference type="EMBL" id="KAK1804378.1"/>
    </source>
</evidence>
<dbReference type="GO" id="GO:0003677">
    <property type="term" value="F:DNA binding"/>
    <property type="evidence" value="ECO:0007669"/>
    <property type="project" value="TreeGrafter"/>
</dbReference>
<feature type="non-terminal residue" evidence="9">
    <location>
        <position position="938"/>
    </location>
</feature>
<gene>
    <name evidence="9" type="ORF">P4O66_020386</name>
</gene>
<dbReference type="CDD" id="cd08045">
    <property type="entry name" value="HFD_TAF4"/>
    <property type="match status" value="1"/>
</dbReference>
<dbReference type="Gene3D" id="1.20.120.1110">
    <property type="entry name" value="TAFH/NHR1 domain"/>
    <property type="match status" value="1"/>
</dbReference>
<evidence type="ECO:0000256" key="6">
    <source>
        <dbReference type="SAM" id="Coils"/>
    </source>
</evidence>
<comment type="similarity">
    <text evidence="2">Belongs to the TAF4 family.</text>
</comment>
<dbReference type="AlphaFoldDB" id="A0AAD9E4S5"/>
<dbReference type="PROSITE" id="PS51119">
    <property type="entry name" value="TAFH"/>
    <property type="match status" value="1"/>
</dbReference>
<dbReference type="SUPFAM" id="SSF158553">
    <property type="entry name" value="TAFH domain-like"/>
    <property type="match status" value="1"/>
</dbReference>
<dbReference type="GO" id="GO:0046982">
    <property type="term" value="F:protein heterodimerization activity"/>
    <property type="evidence" value="ECO:0007669"/>
    <property type="project" value="InterPro"/>
</dbReference>
<reference evidence="9" key="1">
    <citation type="submission" date="2023-03" db="EMBL/GenBank/DDBJ databases">
        <title>Electrophorus voltai genome.</title>
        <authorList>
            <person name="Bian C."/>
        </authorList>
    </citation>
    <scope>NUCLEOTIDE SEQUENCE</scope>
    <source>
        <strain evidence="9">CB-2022</strain>
        <tissue evidence="9">Muscle</tissue>
    </source>
</reference>
<keyword evidence="10" id="KW-1185">Reference proteome</keyword>
<evidence type="ECO:0000259" key="8">
    <source>
        <dbReference type="PROSITE" id="PS51119"/>
    </source>
</evidence>
<dbReference type="GO" id="GO:0016251">
    <property type="term" value="F:RNA polymerase II general transcription initiation factor activity"/>
    <property type="evidence" value="ECO:0007669"/>
    <property type="project" value="TreeGrafter"/>
</dbReference>
<comment type="caution">
    <text evidence="9">The sequence shown here is derived from an EMBL/GenBank/DDBJ whole genome shotgun (WGS) entry which is preliminary data.</text>
</comment>
<feature type="compositionally biased region" description="Polar residues" evidence="7">
    <location>
        <begin position="95"/>
        <end position="117"/>
    </location>
</feature>
<evidence type="ECO:0000313" key="10">
    <source>
        <dbReference type="Proteomes" id="UP001239994"/>
    </source>
</evidence>
<dbReference type="Pfam" id="PF05236">
    <property type="entry name" value="TAF4"/>
    <property type="match status" value="1"/>
</dbReference>
<dbReference type="SUPFAM" id="SSF47113">
    <property type="entry name" value="Histone-fold"/>
    <property type="match status" value="1"/>
</dbReference>
<keyword evidence="4" id="KW-0804">Transcription</keyword>
<dbReference type="GO" id="GO:0006367">
    <property type="term" value="P:transcription initiation at RNA polymerase II promoter"/>
    <property type="evidence" value="ECO:0007669"/>
    <property type="project" value="TreeGrafter"/>
</dbReference>
<keyword evidence="3" id="KW-0805">Transcription regulation</keyword>
<feature type="region of interest" description="Disordered" evidence="7">
    <location>
        <begin position="290"/>
        <end position="309"/>
    </location>
</feature>
<dbReference type="InterPro" id="IPR003894">
    <property type="entry name" value="TAFH_NHR1"/>
</dbReference>
<evidence type="ECO:0000256" key="2">
    <source>
        <dbReference type="ARBA" id="ARBA00006178"/>
    </source>
</evidence>
<dbReference type="GO" id="GO:0006355">
    <property type="term" value="P:regulation of DNA-templated transcription"/>
    <property type="evidence" value="ECO:0007669"/>
    <property type="project" value="UniProtKB-ARBA"/>
</dbReference>
<organism evidence="9 10">
    <name type="scientific">Electrophorus voltai</name>
    <dbReference type="NCBI Taxonomy" id="2609070"/>
    <lineage>
        <taxon>Eukaryota</taxon>
        <taxon>Metazoa</taxon>
        <taxon>Chordata</taxon>
        <taxon>Craniata</taxon>
        <taxon>Vertebrata</taxon>
        <taxon>Euteleostomi</taxon>
        <taxon>Actinopterygii</taxon>
        <taxon>Neopterygii</taxon>
        <taxon>Teleostei</taxon>
        <taxon>Ostariophysi</taxon>
        <taxon>Gymnotiformes</taxon>
        <taxon>Gymnotoidei</taxon>
        <taxon>Gymnotidae</taxon>
        <taxon>Electrophorus</taxon>
    </lineage>
</organism>
<protein>
    <recommendedName>
        <fullName evidence="8">TAFH domain-containing protein</fullName>
    </recommendedName>
</protein>
<dbReference type="Pfam" id="PF07531">
    <property type="entry name" value="TAFH"/>
    <property type="match status" value="1"/>
</dbReference>
<dbReference type="InterPro" id="IPR009072">
    <property type="entry name" value="Histone-fold"/>
</dbReference>
<feature type="compositionally biased region" description="Polar residues" evidence="7">
    <location>
        <begin position="290"/>
        <end position="300"/>
    </location>
</feature>
<feature type="coiled-coil region" evidence="6">
    <location>
        <begin position="505"/>
        <end position="532"/>
    </location>
</feature>
<accession>A0AAD9E4S5</accession>
<dbReference type="FunFam" id="1.10.20.10:FF:000015">
    <property type="entry name" value="Transcription initiation factor TFIID subunit 4B"/>
    <property type="match status" value="1"/>
</dbReference>
<dbReference type="Proteomes" id="UP001239994">
    <property type="component" value="Unassembled WGS sequence"/>
</dbReference>
<keyword evidence="5" id="KW-0539">Nucleus</keyword>
<evidence type="ECO:0000256" key="3">
    <source>
        <dbReference type="ARBA" id="ARBA00023015"/>
    </source>
</evidence>
<sequence>QATSLLRPGPPSTVAVTAGVAQGHGVPASPRPVIPQLAVRPQQTTIQLPPGFTIPQGMVLVRTEAGQLVLVPQQVLAQAKAQNQNKANLSPRPATPSTGATFRVTTPVSQSPVTSQPIRPISPAQVKVVQAAGVASPALQKTPVVTVSSAQQHTANTTVITAGNRLQGPPQTLLKPLSTPPTATVTMTGASGFSQEMQENVKKCKNFLATLIKLASHNSPSPDTSRNVKALVQDLLDAKIEPEEFTSRLQTELKSSPQPYLVPFLKKSLPALRLTLLNSQQSLVQLGQAPASSTPLTGSTIKAPPPRALSTAVPTVRTTITQDPTATVAIKRSGAQASPTRMPMVITQAIRPQGSVVRGAAVQLRGPVAVTMQASSNQKQKLNDPGGGTFRDDDDINDVASMAGVNLNEENARILATGSELVGTQIRSCKDDTLLPAGPLHRRILEIARKLGVNEVAGDVVSLVSHATEARLRTMLENVSALAQHRADGCREEGVREQTSDVRAQLKFFEQLEKLEKQRKDEEEREILLRAAKSRSRQEDPEQARLKQKAKEVGVMEQMQQQELAQMRQRDANLTALAAIGPRKKRKLESPGPPASAGEVGAPTSCSVTLHYIFTTWQNDSAAVWNVTKKSGVRAARRDFSSFSPLHILASHIHRYSAFGSQPPFSIPVEQSECDFSKEVSVGLGGCGWACSEEASQIFHLRSNVPGGERGEAITGMGPSPNPAQTAPCAVHLVVPIARLAEASDHSIISALYESASTECVLDFVDWIHDLAQQAKPVTQDYASEQLLWPRTGPRILRNFFCFWELLGPTGCHLGPAAGSQDHTGHPQGLDLLPGAGAHHGPLAAPLQGPAEHCLSPARSGLVMLPVTSLTTVSTELTSHTLRIPPWRMQASQSHTPTRFTSQDKHGAVIFPSWYSDAEVRSGMRNQNSALKEHTVAK</sequence>